<keyword evidence="1" id="KW-0479">Metal-binding</keyword>
<organism evidence="4">
    <name type="scientific">Fagus sylvatica</name>
    <name type="common">Beechnut</name>
    <dbReference type="NCBI Taxonomy" id="28930"/>
    <lineage>
        <taxon>Eukaryota</taxon>
        <taxon>Viridiplantae</taxon>
        <taxon>Streptophyta</taxon>
        <taxon>Embryophyta</taxon>
        <taxon>Tracheophyta</taxon>
        <taxon>Spermatophyta</taxon>
        <taxon>Magnoliopsida</taxon>
        <taxon>eudicotyledons</taxon>
        <taxon>Gunneridae</taxon>
        <taxon>Pentapetalae</taxon>
        <taxon>rosids</taxon>
        <taxon>fabids</taxon>
        <taxon>Fagales</taxon>
        <taxon>Fagaceae</taxon>
        <taxon>Fagus</taxon>
    </lineage>
</organism>
<dbReference type="Gene3D" id="3.60.10.10">
    <property type="entry name" value="Endonuclease/exonuclease/phosphatase"/>
    <property type="match status" value="1"/>
</dbReference>
<feature type="compositionally biased region" description="Basic and acidic residues" evidence="2">
    <location>
        <begin position="342"/>
        <end position="362"/>
    </location>
</feature>
<name>A0A2N9FH86_FAGSY</name>
<keyword evidence="1" id="KW-0863">Zinc-finger</keyword>
<dbReference type="InterPro" id="IPR001878">
    <property type="entry name" value="Znf_CCHC"/>
</dbReference>
<dbReference type="PANTHER" id="PTHR31286">
    <property type="entry name" value="GLYCINE-RICH CELL WALL STRUCTURAL PROTEIN 1.8-LIKE"/>
    <property type="match status" value="1"/>
</dbReference>
<dbReference type="GO" id="GO:0003676">
    <property type="term" value="F:nucleic acid binding"/>
    <property type="evidence" value="ECO:0007669"/>
    <property type="project" value="InterPro"/>
</dbReference>
<sequence length="1108" mass="126588">MGFESMVFCVKSRPWRSWVCGVRAMKCMGNKLQGGGCGFHGSNEIGGLKGPSILFSTAEELEELCRCMKLSDHERVNIKLKTARVTKSKQEAQFSVLFKLLTTRPFNGEAFRGSVRALWASPGGLTLRDIDDNLFMTVFNSKAEMERIFVLAFWIRVVNLPIKSMTREVGEDIGAAVGNLIDVDVPAESGIAWGRFLRIRVELDLSKPLMRGCIIQVEETAPVWVDFRYEHLPTFCYRCSILGHSSNDCIAGRGVTGRMPRGIVQVASSQGRAHSSGRPEWGVELPVATPTVNNHSDATWVAAFAGWGWFQIMDVMWIWILYKKLGLRLFLLAQLQKNHQLGRNEPESRPRVRNSAPKEEATVLKGKGKLVAEEARGGAGRFGTRLKKTKHAGGVVIHESLSMEAVEQRRRLPQMAAFREAISDCQLQDLGYLGPDFTWSNRRENGALVRVRLDRCLATGEWLRLFPRAQVSHIIVSFSDHMGLMTLLDPYMDPPAGTRRRRQFRFEHIWVRERGCEEAIGEAWSVSLVGTPMYVVVQKIKQCRVNLLCWSQNQFRVTPRLIEAKKARLVQLENCPNEDYDGHAINALRREVNILVEKEEIFWRQRSRSCMAQGRRQKHQGVWQSDSSAIPDVVVQYFHNLFASFIPDSIDEVVRHVEGWMKIVLPRVISNSQSAFMPGRMITDNVIMAFELLHYQKNLGRGRNVQMAAKLDMSKAYDRAIPMYAISCFKLPAGLCVEICSMAYQFWWGQRGRERCVHWINKDKPVREKMEGGMGFRDLQLFNKALLARQCWRLLQYPNSLVFRLLKANLRWRVGTGSQIKVWHDAWLPSPSTFKVVSPIRFIDEDATVDSLIDPELMSWDIAKLRLVFLPKDVEIIQQIPLSRRRPRDRQIWMGTGNEIFTVKSAYQLLLRQQHHDEGSTSRGVTSSRALWSAIWSTQVQPNIRLFLWHACLDILPTRTKLFDKGCEFVQRIWRACPVPILPDCGLAMTFPDFLSLCIVELSHPDLEILFTTALEIWNARNRLLWDNKHTNVDEIWQRASGMATEFLEAGLDVGEAGGMTVVETFSCWHPPEAQNFKLNLAFCLDSRITKVGLGALIRDQMVRLWQQ</sequence>
<dbReference type="Pfam" id="PF14392">
    <property type="entry name" value="zf-CCHC_4"/>
    <property type="match status" value="1"/>
</dbReference>
<evidence type="ECO:0000256" key="2">
    <source>
        <dbReference type="SAM" id="MobiDB-lite"/>
    </source>
</evidence>
<gene>
    <name evidence="4" type="ORF">FSB_LOCUS14163</name>
</gene>
<evidence type="ECO:0000256" key="1">
    <source>
        <dbReference type="PROSITE-ProRule" id="PRU00047"/>
    </source>
</evidence>
<reference evidence="4" key="1">
    <citation type="submission" date="2018-02" db="EMBL/GenBank/DDBJ databases">
        <authorList>
            <person name="Cohen D.B."/>
            <person name="Kent A.D."/>
        </authorList>
    </citation>
    <scope>NUCLEOTIDE SEQUENCE</scope>
</reference>
<keyword evidence="1" id="KW-0862">Zinc</keyword>
<dbReference type="GO" id="GO:0008270">
    <property type="term" value="F:zinc ion binding"/>
    <property type="evidence" value="ECO:0007669"/>
    <property type="project" value="UniProtKB-KW"/>
</dbReference>
<dbReference type="InterPro" id="IPR040256">
    <property type="entry name" value="At4g02000-like"/>
</dbReference>
<dbReference type="InterPro" id="IPR036691">
    <property type="entry name" value="Endo/exonu/phosph_ase_sf"/>
</dbReference>
<proteinExistence type="predicted"/>
<dbReference type="AlphaFoldDB" id="A0A2N9FH86"/>
<dbReference type="EMBL" id="OIVN01000840">
    <property type="protein sequence ID" value="SPC86281.1"/>
    <property type="molecule type" value="Genomic_DNA"/>
</dbReference>
<dbReference type="PROSITE" id="PS50158">
    <property type="entry name" value="ZF_CCHC"/>
    <property type="match status" value="1"/>
</dbReference>
<dbReference type="PANTHER" id="PTHR31286:SF167">
    <property type="entry name" value="OS09G0268800 PROTEIN"/>
    <property type="match status" value="1"/>
</dbReference>
<dbReference type="InterPro" id="IPR025836">
    <property type="entry name" value="Zn_knuckle_CX2CX4HX4C"/>
</dbReference>
<dbReference type="SUPFAM" id="SSF56219">
    <property type="entry name" value="DNase I-like"/>
    <property type="match status" value="1"/>
</dbReference>
<evidence type="ECO:0000313" key="4">
    <source>
        <dbReference type="EMBL" id="SPC86281.1"/>
    </source>
</evidence>
<evidence type="ECO:0000259" key="3">
    <source>
        <dbReference type="PROSITE" id="PS50158"/>
    </source>
</evidence>
<feature type="domain" description="CCHC-type" evidence="3">
    <location>
        <begin position="236"/>
        <end position="249"/>
    </location>
</feature>
<protein>
    <recommendedName>
        <fullName evidence="3">CCHC-type domain-containing protein</fullName>
    </recommendedName>
</protein>
<feature type="region of interest" description="Disordered" evidence="2">
    <location>
        <begin position="341"/>
        <end position="364"/>
    </location>
</feature>
<accession>A0A2N9FH86</accession>